<evidence type="ECO:0000256" key="3">
    <source>
        <dbReference type="ARBA" id="ARBA00011048"/>
    </source>
</evidence>
<proteinExistence type="inferred from homology"/>
<organism evidence="12 13">
    <name type="scientific">Daeguia caeni</name>
    <dbReference type="NCBI Taxonomy" id="439612"/>
    <lineage>
        <taxon>Bacteria</taxon>
        <taxon>Pseudomonadati</taxon>
        <taxon>Pseudomonadota</taxon>
        <taxon>Alphaproteobacteria</taxon>
        <taxon>Hyphomicrobiales</taxon>
        <taxon>Brucellaceae</taxon>
        <taxon>Daeguia</taxon>
    </lineage>
</organism>
<comment type="similarity">
    <text evidence="3">In the N-terminal section; belongs to the NADH:flavin oxidoreductase/NADH oxidase family.</text>
</comment>
<evidence type="ECO:0000256" key="7">
    <source>
        <dbReference type="ARBA" id="ARBA00023002"/>
    </source>
</evidence>
<accession>A0ABV9H853</accession>
<dbReference type="InterPro" id="IPR051793">
    <property type="entry name" value="NADH:flavin_oxidoreductase"/>
</dbReference>
<dbReference type="Gene3D" id="3.20.20.70">
    <property type="entry name" value="Aldolase class I"/>
    <property type="match status" value="1"/>
</dbReference>
<evidence type="ECO:0000256" key="5">
    <source>
        <dbReference type="ARBA" id="ARBA00022643"/>
    </source>
</evidence>
<dbReference type="Pfam" id="PF00724">
    <property type="entry name" value="Oxidored_FMN"/>
    <property type="match status" value="1"/>
</dbReference>
<name>A0ABV9H853_9HYPH</name>
<evidence type="ECO:0000256" key="4">
    <source>
        <dbReference type="ARBA" id="ARBA00022630"/>
    </source>
</evidence>
<dbReference type="Gene3D" id="3.50.50.60">
    <property type="entry name" value="FAD/NAD(P)-binding domain"/>
    <property type="match status" value="1"/>
</dbReference>
<dbReference type="Gene3D" id="3.40.50.720">
    <property type="entry name" value="NAD(P)-binding Rossmann-like Domain"/>
    <property type="match status" value="1"/>
</dbReference>
<keyword evidence="6" id="KW-0479">Metal-binding</keyword>
<reference evidence="13" key="1">
    <citation type="journal article" date="2019" name="Int. J. Syst. Evol. Microbiol.">
        <title>The Global Catalogue of Microorganisms (GCM) 10K type strain sequencing project: providing services to taxonomists for standard genome sequencing and annotation.</title>
        <authorList>
            <consortium name="The Broad Institute Genomics Platform"/>
            <consortium name="The Broad Institute Genome Sequencing Center for Infectious Disease"/>
            <person name="Wu L."/>
            <person name="Ma J."/>
        </authorList>
    </citation>
    <scope>NUCLEOTIDE SEQUENCE [LARGE SCALE GENOMIC DNA]</scope>
    <source>
        <strain evidence="13">CGMCC 1.15731</strain>
    </source>
</reference>
<evidence type="ECO:0000313" key="13">
    <source>
        <dbReference type="Proteomes" id="UP001596042"/>
    </source>
</evidence>
<dbReference type="PRINTS" id="PR00368">
    <property type="entry name" value="FADPNR"/>
</dbReference>
<dbReference type="EMBL" id="JBHSEL010000113">
    <property type="protein sequence ID" value="MFC4625812.1"/>
    <property type="molecule type" value="Genomic_DNA"/>
</dbReference>
<evidence type="ECO:0000313" key="12">
    <source>
        <dbReference type="EMBL" id="MFC4625812.1"/>
    </source>
</evidence>
<feature type="domain" description="NADH:flavin oxidoreductase/NADH oxidase N-terminal" evidence="10">
    <location>
        <begin position="9"/>
        <end position="341"/>
    </location>
</feature>
<keyword evidence="7" id="KW-0560">Oxidoreductase</keyword>
<gene>
    <name evidence="12" type="ORF">ACFO1V_11410</name>
</gene>
<dbReference type="SUPFAM" id="SSF51905">
    <property type="entry name" value="FAD/NAD(P)-binding domain"/>
    <property type="match status" value="1"/>
</dbReference>
<dbReference type="Pfam" id="PF07992">
    <property type="entry name" value="Pyr_redox_2"/>
    <property type="match status" value="1"/>
</dbReference>
<evidence type="ECO:0000256" key="1">
    <source>
        <dbReference type="ARBA" id="ARBA00001917"/>
    </source>
</evidence>
<evidence type="ECO:0000259" key="10">
    <source>
        <dbReference type="Pfam" id="PF00724"/>
    </source>
</evidence>
<dbReference type="RefSeq" id="WP_374833831.1">
    <property type="nucleotide sequence ID" value="NZ_JBHEEZ010000033.1"/>
</dbReference>
<comment type="cofactor">
    <cofactor evidence="1">
        <name>FMN</name>
        <dbReference type="ChEBI" id="CHEBI:58210"/>
    </cofactor>
</comment>
<dbReference type="CDD" id="cd04734">
    <property type="entry name" value="OYE_like_3_FMN"/>
    <property type="match status" value="1"/>
</dbReference>
<evidence type="ECO:0000256" key="2">
    <source>
        <dbReference type="ARBA" id="ARBA00001966"/>
    </source>
</evidence>
<keyword evidence="13" id="KW-1185">Reference proteome</keyword>
<dbReference type="PANTHER" id="PTHR42917">
    <property type="entry name" value="2,4-DIENOYL-COA REDUCTASE"/>
    <property type="match status" value="1"/>
</dbReference>
<evidence type="ECO:0000259" key="11">
    <source>
        <dbReference type="Pfam" id="PF07992"/>
    </source>
</evidence>
<evidence type="ECO:0000256" key="8">
    <source>
        <dbReference type="ARBA" id="ARBA00023004"/>
    </source>
</evidence>
<keyword evidence="9" id="KW-0411">Iron-sulfur</keyword>
<dbReference type="InterPro" id="IPR001155">
    <property type="entry name" value="OxRdtase_FMN_N"/>
</dbReference>
<protein>
    <submittedName>
        <fullName evidence="12">FAD-dependent oxidoreductase</fullName>
    </submittedName>
</protein>
<dbReference type="InterPro" id="IPR013785">
    <property type="entry name" value="Aldolase_TIM"/>
</dbReference>
<keyword evidence="5" id="KW-0288">FMN</keyword>
<evidence type="ECO:0000256" key="9">
    <source>
        <dbReference type="ARBA" id="ARBA00023014"/>
    </source>
</evidence>
<keyword evidence="4" id="KW-0285">Flavoprotein</keyword>
<comment type="caution">
    <text evidence="12">The sequence shown here is derived from an EMBL/GenBank/DDBJ whole genome shotgun (WGS) entry which is preliminary data.</text>
</comment>
<dbReference type="SUPFAM" id="SSF51395">
    <property type="entry name" value="FMN-linked oxidoreductases"/>
    <property type="match status" value="1"/>
</dbReference>
<dbReference type="InterPro" id="IPR036188">
    <property type="entry name" value="FAD/NAD-bd_sf"/>
</dbReference>
<dbReference type="Proteomes" id="UP001596042">
    <property type="component" value="Unassembled WGS sequence"/>
</dbReference>
<comment type="cofactor">
    <cofactor evidence="2">
        <name>[4Fe-4S] cluster</name>
        <dbReference type="ChEBI" id="CHEBI:49883"/>
    </cofactor>
</comment>
<evidence type="ECO:0000256" key="6">
    <source>
        <dbReference type="ARBA" id="ARBA00022723"/>
    </source>
</evidence>
<keyword evidence="8" id="KW-0408">Iron</keyword>
<sequence length="653" mass="70844">MTATAFPHLFQPITLGRKTIKNRIMSSGHDTCLPENGLVSEAYIAYQEARARGGVGLIVTQVAGIHETARYTSHLIMATSDDCIAGYRALAEKCHAHGAVVVSQLFHPGREIMESADGLLAVAYAPSPVPNERFHVMPRALDKPLIREIIDGYAAGARRMLVAGLDGVEYVASHGYLPSQFLSEKTNLRTDEYGGSPENRRRFLIECLQAMRAATHEDFIIGMRISLDEDDEQLGITADEWLAAVPYLDGLVDYYSVTCGTSASQGAAIHITAPMTFKAAYVAPYAARLKQATKVPVIVTGRINQPQEAESIIASGQADICGMTRALICDPDMPLKARNGKIDDIRACIACNQACIGHFHRGLPISCIQHPETGRELQFGTLPKAAKPKRVMVVGGGPAGMKAAATAALRGHEVTLYEAGRQLGGQALLAQLLPGRAEFGGIITNLKRECELAGVTFCLNRKVDRALIEADRPDEIILATGATPYFPPLEVDDSVRILSAWDVLENREKPRGNVVIADWKSDWIGAGLAQKLTQEGHYVRLAINSPMFGSPLPFYVRDNLAGILHKLQVQITPYARLYGADQRTVYFQHTTSGEPIILEDVDTLVLATGHQSRTDFLDTLTGLDISYTIIGDAMAPRTAEEAVFEGLKAGCSV</sequence>
<dbReference type="PANTHER" id="PTHR42917:SF2">
    <property type="entry name" value="2,4-DIENOYL-COA REDUCTASE [(2E)-ENOYL-COA-PRODUCING]"/>
    <property type="match status" value="1"/>
</dbReference>
<dbReference type="InterPro" id="IPR023753">
    <property type="entry name" value="FAD/NAD-binding_dom"/>
</dbReference>
<feature type="domain" description="FAD/NAD(P)-binding" evidence="11">
    <location>
        <begin position="390"/>
        <end position="625"/>
    </location>
</feature>